<accession>A0A8C5E9Q2</accession>
<dbReference type="FunFam" id="2.130.10.10:FF:001855">
    <property type="entry name" value="Eukaryotic translation initiation factor 3 subunit B"/>
    <property type="match status" value="1"/>
</dbReference>
<dbReference type="Ensembl" id="ENSGWIT00000019486.1">
    <property type="protein sequence ID" value="ENSGWIP00000017657.1"/>
    <property type="gene ID" value="ENSGWIG00000009807.1"/>
</dbReference>
<dbReference type="InterPro" id="IPR011400">
    <property type="entry name" value="EIF3B"/>
</dbReference>
<sequence>MLLRTISDRYPISISDRDTSTKSKLLGDILREKPQEADGIDSVVVVDNVPQVGPERLEKLKNVIHKIFSKFGKITTEFYPEADGLTKGYIFLEYAAPTQALEAVKNADGYKLDKQHTFRVNLFTDFDKYMNISDEWETPEKQPFKDFGNMRHWIEDQDCRDQYSVIFEAGERTAIFANDAKEPITFEERARWTETYVRWSPKGTYLATFHQRGIALWGGEKFKQIQRFSHQGVSLIDFSPCERYVVTFSPLIDTKEDPQAIIIWDILTGQKKRGFHCESSAHWPIFKWSHDGKFFARMTPDTLSIYETPVMALIVDKDIPARVTLMQMPSRHEIRVRNLFNVVDCKLHWQRNGDYLCVKVDRTPKGTQGVVTNFEIFRMREKQVPVDAMEMKESIIAFAWEPNGSKFAVLHGESPRINASFYNVRNNGKIDLLKMFDKQQANSIFWSPQGQFLVLAGLRSMNGALAFVDTSDCIMMNIAEHYMASDVEWDPTGRYVVTSVSWWSHKVDNAYWLWTFQGRLLQKNNKDRFCQLLWRPRPPTLLSADQIKNIKKDLKKYSKIFEQKDRLSQSKASKELVDKRRTMMEEYHRYRETAQQVYQEQKTIRLELRGGVDTDELDSNVDDWEEETIEFFINEEIIPLGDL</sequence>
<dbReference type="InterPro" id="IPR015943">
    <property type="entry name" value="WD40/YVTN_repeat-like_dom_sf"/>
</dbReference>
<dbReference type="HAMAP" id="MF_03001">
    <property type="entry name" value="eIF3b"/>
    <property type="match status" value="1"/>
</dbReference>
<dbReference type="CDD" id="cd12278">
    <property type="entry name" value="RRM_eIF3B"/>
    <property type="match status" value="1"/>
</dbReference>
<reference evidence="9" key="2">
    <citation type="submission" date="2025-08" db="UniProtKB">
        <authorList>
            <consortium name="Ensembl"/>
        </authorList>
    </citation>
    <scope>IDENTIFICATION</scope>
</reference>
<evidence type="ECO:0000256" key="6">
    <source>
        <dbReference type="ARBA" id="ARBA00022917"/>
    </source>
</evidence>
<dbReference type="GO" id="GO:0001732">
    <property type="term" value="P:formation of cytoplasmic translation initiation complex"/>
    <property type="evidence" value="ECO:0007669"/>
    <property type="project" value="UniProtKB-UniRule"/>
</dbReference>
<proteinExistence type="inferred from homology"/>
<dbReference type="GO" id="GO:0003743">
    <property type="term" value="F:translation initiation factor activity"/>
    <property type="evidence" value="ECO:0007669"/>
    <property type="project" value="UniProtKB-UniRule"/>
</dbReference>
<organism evidence="9 10">
    <name type="scientific">Gouania willdenowi</name>
    <name type="common">Blunt-snouted clingfish</name>
    <name type="synonym">Lepadogaster willdenowi</name>
    <dbReference type="NCBI Taxonomy" id="441366"/>
    <lineage>
        <taxon>Eukaryota</taxon>
        <taxon>Metazoa</taxon>
        <taxon>Chordata</taxon>
        <taxon>Craniata</taxon>
        <taxon>Vertebrata</taxon>
        <taxon>Euteleostomi</taxon>
        <taxon>Actinopterygii</taxon>
        <taxon>Neopterygii</taxon>
        <taxon>Teleostei</taxon>
        <taxon>Neoteleostei</taxon>
        <taxon>Acanthomorphata</taxon>
        <taxon>Ovalentaria</taxon>
        <taxon>Blenniimorphae</taxon>
        <taxon>Blenniiformes</taxon>
        <taxon>Gobiesocoidei</taxon>
        <taxon>Gobiesocidae</taxon>
        <taxon>Gobiesocinae</taxon>
        <taxon>Gouania</taxon>
    </lineage>
</organism>
<evidence type="ECO:0000256" key="4">
    <source>
        <dbReference type="ARBA" id="ARBA00022574"/>
    </source>
</evidence>
<reference evidence="9" key="1">
    <citation type="submission" date="2020-06" db="EMBL/GenBank/DDBJ databases">
        <authorList>
            <consortium name="Wellcome Sanger Institute Data Sharing"/>
        </authorList>
    </citation>
    <scope>NUCLEOTIDE SEQUENCE [LARGE SCALE GENOMIC DNA]</scope>
</reference>
<dbReference type="GO" id="GO:0016282">
    <property type="term" value="C:eukaryotic 43S preinitiation complex"/>
    <property type="evidence" value="ECO:0007669"/>
    <property type="project" value="UniProtKB-UniRule"/>
</dbReference>
<evidence type="ECO:0000259" key="8">
    <source>
        <dbReference type="PROSITE" id="PS50102"/>
    </source>
</evidence>
<keyword evidence="6 7" id="KW-0648">Protein biosynthesis</keyword>
<dbReference type="PIRSF" id="PIRSF036424">
    <property type="entry name" value="eIF3b"/>
    <property type="match status" value="1"/>
</dbReference>
<evidence type="ECO:0000256" key="5">
    <source>
        <dbReference type="ARBA" id="ARBA00022884"/>
    </source>
</evidence>
<keyword evidence="4" id="KW-0853">WD repeat</keyword>
<comment type="subunit">
    <text evidence="7">Component of the eukaryotic translation initiation factor 3 (eIF-3) complex, which is composed of 13 subunits: EIF3A, EIF3B, EIF3C, EIF3D, EIF3E, EIF3F, EIF3G, EIF3H, EIF3I, EIF3J, EIF3K, EIF3L and EIF3M.</text>
</comment>
<evidence type="ECO:0000256" key="7">
    <source>
        <dbReference type="HAMAP-Rule" id="MF_03001"/>
    </source>
</evidence>
<comment type="subcellular location">
    <subcellularLocation>
        <location evidence="1 7">Cytoplasm</location>
    </subcellularLocation>
</comment>
<evidence type="ECO:0000313" key="9">
    <source>
        <dbReference type="Ensembl" id="ENSGWIP00000017657.1"/>
    </source>
</evidence>
<dbReference type="InterPro" id="IPR035979">
    <property type="entry name" value="RBD_domain_sf"/>
</dbReference>
<keyword evidence="2 7" id="KW-0963">Cytoplasm</keyword>
<dbReference type="GO" id="GO:0033290">
    <property type="term" value="C:eukaryotic 48S preinitiation complex"/>
    <property type="evidence" value="ECO:0007669"/>
    <property type="project" value="UniProtKB-UniRule"/>
</dbReference>
<dbReference type="GO" id="GO:0005852">
    <property type="term" value="C:eukaryotic translation initiation factor 3 complex"/>
    <property type="evidence" value="ECO:0007669"/>
    <property type="project" value="UniProtKB-UniRule"/>
</dbReference>
<evidence type="ECO:0000256" key="3">
    <source>
        <dbReference type="ARBA" id="ARBA00022540"/>
    </source>
</evidence>
<dbReference type="InterPro" id="IPR000504">
    <property type="entry name" value="RRM_dom"/>
</dbReference>
<comment type="similarity">
    <text evidence="7">Belongs to the eIF-3 subunit B family.</text>
</comment>
<reference evidence="9" key="3">
    <citation type="submission" date="2025-09" db="UniProtKB">
        <authorList>
            <consortium name="Ensembl"/>
        </authorList>
    </citation>
    <scope>IDENTIFICATION</scope>
</reference>
<dbReference type="Gene3D" id="2.130.10.10">
    <property type="entry name" value="YVTN repeat-like/Quinoprotein amine dehydrogenase"/>
    <property type="match status" value="2"/>
</dbReference>
<gene>
    <name evidence="9" type="primary">eif3ba</name>
    <name evidence="7" type="synonym">EIF3B</name>
    <name evidence="7" type="synonym">EIF3S9</name>
</gene>
<dbReference type="FunFam" id="3.30.70.330:FF:000164">
    <property type="entry name" value="Eukaryotic translation initiation factor 3 subunit B"/>
    <property type="match status" value="1"/>
</dbReference>
<dbReference type="InterPro" id="IPR013979">
    <property type="entry name" value="TIF_beta_prop-like"/>
</dbReference>
<evidence type="ECO:0000313" key="10">
    <source>
        <dbReference type="Proteomes" id="UP000694680"/>
    </source>
</evidence>
<evidence type="ECO:0000256" key="2">
    <source>
        <dbReference type="ARBA" id="ARBA00022490"/>
    </source>
</evidence>
<keyword evidence="10" id="KW-1185">Reference proteome</keyword>
<keyword evidence="5 7" id="KW-0694">RNA-binding</keyword>
<dbReference type="SUPFAM" id="SSF54928">
    <property type="entry name" value="RNA-binding domain, RBD"/>
    <property type="match status" value="1"/>
</dbReference>
<dbReference type="InterPro" id="IPR034363">
    <property type="entry name" value="eIF3B_RRM"/>
</dbReference>
<dbReference type="Gene3D" id="3.30.70.330">
    <property type="match status" value="1"/>
</dbReference>
<keyword evidence="3 7" id="KW-0396">Initiation factor</keyword>
<dbReference type="Proteomes" id="UP000694680">
    <property type="component" value="Chromosome 1"/>
</dbReference>
<dbReference type="PANTHER" id="PTHR14068">
    <property type="entry name" value="EUKARYOTIC TRANSLATION INITIATION FACTOR 3 EIF3 -RELATED"/>
    <property type="match status" value="1"/>
</dbReference>
<dbReference type="PANTHER" id="PTHR14068:SF0">
    <property type="entry name" value="EUKARYOTIC TRANSLATION INITIATION FACTOR 3 SUBUNIT B"/>
    <property type="match status" value="1"/>
</dbReference>
<protein>
    <recommendedName>
        <fullName evidence="7">Eukaryotic translation initiation factor 3 subunit B</fullName>
        <shortName evidence="7">eIF3b</shortName>
    </recommendedName>
    <alternativeName>
        <fullName evidence="7">Eukaryotic translation initiation factor 3 subunit 9</fullName>
    </alternativeName>
    <alternativeName>
        <fullName evidence="7">eIF-3-eta</fullName>
    </alternativeName>
</protein>
<name>A0A8C5E9Q2_GOUWI</name>
<dbReference type="GO" id="GO:0003723">
    <property type="term" value="F:RNA binding"/>
    <property type="evidence" value="ECO:0007669"/>
    <property type="project" value="UniProtKB-UniRule"/>
</dbReference>
<dbReference type="Pfam" id="PF08662">
    <property type="entry name" value="eIF2A"/>
    <property type="match status" value="2"/>
</dbReference>
<comment type="function">
    <text evidence="7">RNA-binding component of the eukaryotic translation initiation factor 3 (eIF-3) complex, which is involved in protein synthesis of a specialized repertoire of mRNAs and, together with other initiation factors, stimulates binding of mRNA and methionyl-tRNAi to the 40S ribosome. The eIF-3 complex specifically targets and initiates translation of a subset of mRNAs involved in cell proliferation.</text>
</comment>
<dbReference type="InterPro" id="IPR012677">
    <property type="entry name" value="Nucleotide-bd_a/b_plait_sf"/>
</dbReference>
<dbReference type="Pfam" id="PF00076">
    <property type="entry name" value="RRM_1"/>
    <property type="match status" value="1"/>
</dbReference>
<dbReference type="AlphaFoldDB" id="A0A8C5E9Q2"/>
<evidence type="ECO:0000256" key="1">
    <source>
        <dbReference type="ARBA" id="ARBA00004496"/>
    </source>
</evidence>
<dbReference type="SUPFAM" id="SSF82171">
    <property type="entry name" value="DPP6 N-terminal domain-like"/>
    <property type="match status" value="1"/>
</dbReference>
<dbReference type="GO" id="GO:0031369">
    <property type="term" value="F:translation initiation factor binding"/>
    <property type="evidence" value="ECO:0007669"/>
    <property type="project" value="InterPro"/>
</dbReference>
<dbReference type="PROSITE" id="PS50102">
    <property type="entry name" value="RRM"/>
    <property type="match status" value="1"/>
</dbReference>
<feature type="domain" description="RRM" evidence="8">
    <location>
        <begin position="42"/>
        <end position="125"/>
    </location>
</feature>